<evidence type="ECO:0000313" key="2">
    <source>
        <dbReference type="Proteomes" id="UP000805193"/>
    </source>
</evidence>
<protein>
    <submittedName>
        <fullName evidence="1">Uncharacterized protein</fullName>
    </submittedName>
</protein>
<evidence type="ECO:0000313" key="1">
    <source>
        <dbReference type="EMBL" id="KAG0430139.1"/>
    </source>
</evidence>
<gene>
    <name evidence="1" type="ORF">HPB47_022955</name>
</gene>
<name>A0AC60QA92_IXOPE</name>
<organism evidence="1 2">
    <name type="scientific">Ixodes persulcatus</name>
    <name type="common">Taiga tick</name>
    <dbReference type="NCBI Taxonomy" id="34615"/>
    <lineage>
        <taxon>Eukaryota</taxon>
        <taxon>Metazoa</taxon>
        <taxon>Ecdysozoa</taxon>
        <taxon>Arthropoda</taxon>
        <taxon>Chelicerata</taxon>
        <taxon>Arachnida</taxon>
        <taxon>Acari</taxon>
        <taxon>Parasitiformes</taxon>
        <taxon>Ixodida</taxon>
        <taxon>Ixodoidea</taxon>
        <taxon>Ixodidae</taxon>
        <taxon>Ixodinae</taxon>
        <taxon>Ixodes</taxon>
    </lineage>
</organism>
<dbReference type="EMBL" id="JABSTQ010009348">
    <property type="protein sequence ID" value="KAG0430139.1"/>
    <property type="molecule type" value="Genomic_DNA"/>
</dbReference>
<dbReference type="Proteomes" id="UP000805193">
    <property type="component" value="Unassembled WGS sequence"/>
</dbReference>
<comment type="caution">
    <text evidence="1">The sequence shown here is derived from an EMBL/GenBank/DDBJ whole genome shotgun (WGS) entry which is preliminary data.</text>
</comment>
<proteinExistence type="predicted"/>
<accession>A0AC60QA92</accession>
<sequence length="770" mass="86745">MHRPRLQGTITMGALAAATLVCCNCLLGVVVVRRAFQQLRRKPDTSPKDVNYNVSAPASRSDDVSAASAIARAAANGTSPPQRAAAGPLCSRASLCKRLDAYLMSRLAPDQDPCEDFYGYVCSRRWPVSGQPHDAPYLIQATTKLMYEMPKTLERYFALRERSYHDYPGVFLNQAVFFLPNCTSVYSRNGLGWDPWQDLLRTVGLPGWPYQRKAAGSNVSATAATLDAMLGVFPFVQVRVKSEYEPCCAVQLDTPSTIYKRNALWHSEEDAQNYTAVVARALSLLGVLPDVDVFAHNLVTLEMRLEDALATRRPTSKSAHREVEPHALPQARATWHWGSYLARLLAGGNSGDSNNPVNSVEVVDLDYFKHLAEIMENTSCTTLFNYMGYRTLVHLSPLLPDDAAFLVALSLSDPVRNVPERFQACVHLLEHLYPFGMRTFLRMSLGEENPLRYATHFDAQMKRIFNETLKFFAKRAAAARWLNPVERIIAREKITNMEFVFMGTVVDLNVPAAYYNPNAPEFFGAQLLQSYVDIQSNTRRVYYNPWFSDHKAWDYDNSLRPGYEYVHGKNHLYVPYAVVAFLKGLSKAVDPVFLPVVVPFLMRGMFEALNERGASVDHQRRVRDWWSKESYARFSAVKDCLFDQYKTAMGTIAATTVDLVRDLDELMADNAVLDPLYAYYLRRLSTDARGARATRSSVAGLSYEQLFYVNYAAASCDQRGPGYERRRVRFGEAPARARVNTALRNHKNFATAFGCQPGNDMNPAHRCSVW</sequence>
<reference evidence="1 2" key="1">
    <citation type="journal article" date="2020" name="Cell">
        <title>Large-Scale Comparative Analyses of Tick Genomes Elucidate Their Genetic Diversity and Vector Capacities.</title>
        <authorList>
            <consortium name="Tick Genome and Microbiome Consortium (TIGMIC)"/>
            <person name="Jia N."/>
            <person name="Wang J."/>
            <person name="Shi W."/>
            <person name="Du L."/>
            <person name="Sun Y."/>
            <person name="Zhan W."/>
            <person name="Jiang J.F."/>
            <person name="Wang Q."/>
            <person name="Zhang B."/>
            <person name="Ji P."/>
            <person name="Bell-Sakyi L."/>
            <person name="Cui X.M."/>
            <person name="Yuan T.T."/>
            <person name="Jiang B.G."/>
            <person name="Yang W.F."/>
            <person name="Lam T.T."/>
            <person name="Chang Q.C."/>
            <person name="Ding S.J."/>
            <person name="Wang X.J."/>
            <person name="Zhu J.G."/>
            <person name="Ruan X.D."/>
            <person name="Zhao L."/>
            <person name="Wei J.T."/>
            <person name="Ye R.Z."/>
            <person name="Que T.C."/>
            <person name="Du C.H."/>
            <person name="Zhou Y.H."/>
            <person name="Cheng J.X."/>
            <person name="Dai P.F."/>
            <person name="Guo W.B."/>
            <person name="Han X.H."/>
            <person name="Huang E.J."/>
            <person name="Li L.F."/>
            <person name="Wei W."/>
            <person name="Gao Y.C."/>
            <person name="Liu J.Z."/>
            <person name="Shao H.Z."/>
            <person name="Wang X."/>
            <person name="Wang C.C."/>
            <person name="Yang T.C."/>
            <person name="Huo Q.B."/>
            <person name="Li W."/>
            <person name="Chen H.Y."/>
            <person name="Chen S.E."/>
            <person name="Zhou L.G."/>
            <person name="Ni X.B."/>
            <person name="Tian J.H."/>
            <person name="Sheng Y."/>
            <person name="Liu T."/>
            <person name="Pan Y.S."/>
            <person name="Xia L.Y."/>
            <person name="Li J."/>
            <person name="Zhao F."/>
            <person name="Cao W.C."/>
        </authorList>
    </citation>
    <scope>NUCLEOTIDE SEQUENCE [LARGE SCALE GENOMIC DNA]</scope>
    <source>
        <strain evidence="1">Iper-2018</strain>
    </source>
</reference>
<keyword evidence="2" id="KW-1185">Reference proteome</keyword>